<dbReference type="InterPro" id="IPR041657">
    <property type="entry name" value="HTH_17"/>
</dbReference>
<keyword evidence="3" id="KW-1185">Reference proteome</keyword>
<dbReference type="Proteomes" id="UP000450000">
    <property type="component" value="Unassembled WGS sequence"/>
</dbReference>
<feature type="domain" description="Helix-turn-helix" evidence="1">
    <location>
        <begin position="134"/>
        <end position="190"/>
    </location>
</feature>
<reference evidence="2 3" key="1">
    <citation type="submission" date="2019-09" db="EMBL/GenBank/DDBJ databases">
        <title>Genome Sequences of Streptomyces kaniharaensis ATCC 21070.</title>
        <authorList>
            <person name="Zhu W."/>
            <person name="De Crecy-Lagard V."/>
            <person name="Richards N.G."/>
        </authorList>
    </citation>
    <scope>NUCLEOTIDE SEQUENCE [LARGE SCALE GENOMIC DNA]</scope>
    <source>
        <strain evidence="2 3">SF-557</strain>
    </source>
</reference>
<gene>
    <name evidence="2" type="ORF">F7Q99_36665</name>
</gene>
<protein>
    <submittedName>
        <fullName evidence="2">Helix-turn-helix domain-containing protein</fullName>
    </submittedName>
</protein>
<comment type="caution">
    <text evidence="2">The sequence shown here is derived from an EMBL/GenBank/DDBJ whole genome shotgun (WGS) entry which is preliminary data.</text>
</comment>
<dbReference type="AlphaFoldDB" id="A0A6N7L5D8"/>
<proteinExistence type="predicted"/>
<evidence type="ECO:0000313" key="3">
    <source>
        <dbReference type="Proteomes" id="UP000450000"/>
    </source>
</evidence>
<dbReference type="Pfam" id="PF12728">
    <property type="entry name" value="HTH_17"/>
    <property type="match status" value="1"/>
</dbReference>
<evidence type="ECO:0000259" key="1">
    <source>
        <dbReference type="Pfam" id="PF12728"/>
    </source>
</evidence>
<organism evidence="2 3">
    <name type="scientific">Streptomyces kaniharaensis</name>
    <dbReference type="NCBI Taxonomy" id="212423"/>
    <lineage>
        <taxon>Bacteria</taxon>
        <taxon>Bacillati</taxon>
        <taxon>Actinomycetota</taxon>
        <taxon>Actinomycetes</taxon>
        <taxon>Kitasatosporales</taxon>
        <taxon>Streptomycetaceae</taxon>
        <taxon>Streptomyces</taxon>
    </lineage>
</organism>
<sequence length="199" mass="21876">MRPPPTCAGRLLLPCRTRRLTTCVVRRAAGPHACLSPIPDAPTLLLSRLRPGTKRGATRQAPREACCFSRKAVWFWCWTSQQGEGMEADNSAPVDLPRRSVVVRLGDRSGTARRWNRACRPRENPKGDPAAEVTAKVAATLLGVHVATVYRYMERGVLSHRRLGAEPPTERGTGKRGGAIRIPLAAIEEMRRVRGGVAR</sequence>
<evidence type="ECO:0000313" key="2">
    <source>
        <dbReference type="EMBL" id="MQS17574.1"/>
    </source>
</evidence>
<dbReference type="EMBL" id="WBOF01000005">
    <property type="protein sequence ID" value="MQS17574.1"/>
    <property type="molecule type" value="Genomic_DNA"/>
</dbReference>
<name>A0A6N7L5D8_9ACTN</name>
<accession>A0A6N7L5D8</accession>
<dbReference type="OrthoDB" id="4316028at2"/>